<reference evidence="1" key="1">
    <citation type="submission" date="2023-04" db="EMBL/GenBank/DDBJ databases">
        <title>Draft Genome sequencing of Naganishia species isolated from polar environments using Oxford Nanopore Technology.</title>
        <authorList>
            <person name="Leo P."/>
            <person name="Venkateswaran K."/>
        </authorList>
    </citation>
    <scope>NUCLEOTIDE SEQUENCE</scope>
    <source>
        <strain evidence="1">DBVPG 5303</strain>
    </source>
</reference>
<comment type="caution">
    <text evidence="1">The sequence shown here is derived from an EMBL/GenBank/DDBJ whole genome shotgun (WGS) entry which is preliminary data.</text>
</comment>
<proteinExistence type="predicted"/>
<accession>A0ACC2XW06</accession>
<gene>
    <name evidence="1" type="ORF">QFC24_000923</name>
</gene>
<dbReference type="Proteomes" id="UP001234202">
    <property type="component" value="Unassembled WGS sequence"/>
</dbReference>
<keyword evidence="2" id="KW-1185">Reference proteome</keyword>
<protein>
    <submittedName>
        <fullName evidence="1">Uncharacterized protein</fullName>
    </submittedName>
</protein>
<sequence length="971" mass="106097">MSLSNIHLLPNLYDGLSSPDTSSPNSPCLSVHDQMLFGTNDDGPPPPTSCMDGMVMNDSSDPMTANPSKPIALRSPLSPFHSRHPSFSGFSPGFRGSPMRRLSSTPVGLFGNSYTDSLSRTKGGELPVLEHLLSTDGARTLSLAFDEDYIYAGTQSETNEITVYNRTYLQQTAQLAGHTGSVLSLLYVPERKWLFSGSSDGTVRLWDTANLTLLSEITPSYDTSGDIYSLAWDPRCGGTLYFGAQNTDIEYINFGDSSHFSSAPEHGAKEILILEPGKEVPLSQEPAIPKTLRSSRIRPHSFFNSRPSSPDLVKSPAVASKAFPFPKPASRPITPRTLSLPEKIVVPHDNVVSSAHYGYIYCMNLFKRSEDVIWLASGSGDSDVKVWECRPKGGLKFLFTFDGLSGAVLSLAVRDDLLFVGLQDGHIKVWDLETKACIRTILAHNSDVLAMSLVGTDLYTASAEGQILRFDASFDCTATFQAHNGAILSTIVMPTNEDRFELITAGHDSYVKLWRLPRPNSSNAGQSSNVLFGADGDVMLYALAKMIAIPSVSDQAHREDCRQSAHLLRKLLTQMGAQASLLPTIEGKNPIVMAKFKGQAASPLSRKRVLFYGHYDVQPATETDWVTDPWELSGRNGYLYGRGVADNKGPIIAVACAAASLQERRMLDVDLTMIIEGEEESGSSGFVQALTRYKEDIGHIDTILLSNSSWIGEDDPCVVFGLRGVIYANLSIASQNNDLHSGVDGGSVAEPMLAMVQLLGSIGSGNKVQIPGFYDDVAELTAAEKEYYQAVSEITGMDTENVMRKWRAPTFSVSNIQSSGPANNTIIPKSVTANMSFRLVPNQSIQQIAQSITEHCEKTFAFFAGEMSLKVYSLLAGKKNAELTLPYLQVTITHQADWWLASVENPYFKALERAVEKIWGSKPLRIREGGSIPTIPFLEDLFNAPCVHLPLGQHSTAAHLSNERLRLLNLR</sequence>
<evidence type="ECO:0000313" key="1">
    <source>
        <dbReference type="EMBL" id="KAJ9127514.1"/>
    </source>
</evidence>
<organism evidence="1 2">
    <name type="scientific">Naganishia onofrii</name>
    <dbReference type="NCBI Taxonomy" id="1851511"/>
    <lineage>
        <taxon>Eukaryota</taxon>
        <taxon>Fungi</taxon>
        <taxon>Dikarya</taxon>
        <taxon>Basidiomycota</taxon>
        <taxon>Agaricomycotina</taxon>
        <taxon>Tremellomycetes</taxon>
        <taxon>Filobasidiales</taxon>
        <taxon>Filobasidiaceae</taxon>
        <taxon>Naganishia</taxon>
    </lineage>
</organism>
<dbReference type="EMBL" id="JASBWV010000002">
    <property type="protein sequence ID" value="KAJ9127514.1"/>
    <property type="molecule type" value="Genomic_DNA"/>
</dbReference>
<name>A0ACC2XW06_9TREE</name>
<evidence type="ECO:0000313" key="2">
    <source>
        <dbReference type="Proteomes" id="UP001234202"/>
    </source>
</evidence>